<dbReference type="Proteomes" id="UP000268321">
    <property type="component" value="Unassembled WGS sequence"/>
</dbReference>
<name>A0A4P9ZAW9_9ASCO</name>
<keyword evidence="2" id="KW-1185">Reference proteome</keyword>
<gene>
    <name evidence="1" type="ORF">METBISCDRAFT_31324</name>
</gene>
<dbReference type="EMBL" id="ML004471">
    <property type="protein sequence ID" value="RKP29913.1"/>
    <property type="molecule type" value="Genomic_DNA"/>
</dbReference>
<evidence type="ECO:0000313" key="1">
    <source>
        <dbReference type="EMBL" id="RKP29913.1"/>
    </source>
</evidence>
<accession>A0A4P9ZAW9</accession>
<dbReference type="OrthoDB" id="5377012at2759"/>
<evidence type="ECO:0000313" key="2">
    <source>
        <dbReference type="Proteomes" id="UP000268321"/>
    </source>
</evidence>
<sequence>MDTQDKRQARGRFGWVRRLVQGQSKPEHGHRRTTIREHNAQRQRCGIEPPMPRLAESSLDFMDHDSMSAHSDNVSTVPLKLLMSMGSTTASPSVLSGENTQDNLSFVASTTETSLAPSTHLSIAPSAYGYFRGERERDNELIITLASSSHRVRRRSIDTNCSLAGIPPASIVERLLVHPIPRSVDDIEA</sequence>
<reference evidence="2" key="1">
    <citation type="journal article" date="2018" name="Nat. Microbiol.">
        <title>Leveraging single-cell genomics to expand the fungal tree of life.</title>
        <authorList>
            <person name="Ahrendt S.R."/>
            <person name="Quandt C.A."/>
            <person name="Ciobanu D."/>
            <person name="Clum A."/>
            <person name="Salamov A."/>
            <person name="Andreopoulos B."/>
            <person name="Cheng J.F."/>
            <person name="Woyke T."/>
            <person name="Pelin A."/>
            <person name="Henrissat B."/>
            <person name="Reynolds N.K."/>
            <person name="Benny G.L."/>
            <person name="Smith M.E."/>
            <person name="James T.Y."/>
            <person name="Grigoriev I.V."/>
        </authorList>
    </citation>
    <scope>NUCLEOTIDE SEQUENCE [LARGE SCALE GENOMIC DNA]</scope>
    <source>
        <strain evidence="2">Baker2002</strain>
    </source>
</reference>
<proteinExistence type="predicted"/>
<dbReference type="AlphaFoldDB" id="A0A4P9ZAW9"/>
<protein>
    <submittedName>
        <fullName evidence="1">Uncharacterized protein</fullName>
    </submittedName>
</protein>
<organism evidence="1 2">
    <name type="scientific">Metschnikowia bicuspidata</name>
    <dbReference type="NCBI Taxonomy" id="27322"/>
    <lineage>
        <taxon>Eukaryota</taxon>
        <taxon>Fungi</taxon>
        <taxon>Dikarya</taxon>
        <taxon>Ascomycota</taxon>
        <taxon>Saccharomycotina</taxon>
        <taxon>Pichiomycetes</taxon>
        <taxon>Metschnikowiaceae</taxon>
        <taxon>Metschnikowia</taxon>
    </lineage>
</organism>